<dbReference type="EMBL" id="SNWQ01000021">
    <property type="protein sequence ID" value="TDO35884.1"/>
    <property type="molecule type" value="Genomic_DNA"/>
</dbReference>
<keyword evidence="2" id="KW-1185">Reference proteome</keyword>
<dbReference type="AlphaFoldDB" id="A0A4R6JIC7"/>
<accession>A0A4R6JIC7</accession>
<organism evidence="1 2">
    <name type="scientific">Kribbella caucasensis</name>
    <dbReference type="NCBI Taxonomy" id="2512215"/>
    <lineage>
        <taxon>Bacteria</taxon>
        <taxon>Bacillati</taxon>
        <taxon>Actinomycetota</taxon>
        <taxon>Actinomycetes</taxon>
        <taxon>Propionibacteriales</taxon>
        <taxon>Kribbellaceae</taxon>
        <taxon>Kribbella</taxon>
    </lineage>
</organism>
<sequence length="78" mass="8553">MRRARTLSFGEILANRLGVKETDLYDELEARLGSLLDTVSGDAPADSAEVATAYGDLWALGWLVDDARRELAIREAQS</sequence>
<dbReference type="Proteomes" id="UP000295388">
    <property type="component" value="Unassembled WGS sequence"/>
</dbReference>
<dbReference type="OrthoDB" id="3830149at2"/>
<reference evidence="1 2" key="1">
    <citation type="submission" date="2019-03" db="EMBL/GenBank/DDBJ databases">
        <title>Genomic Encyclopedia of Type Strains, Phase III (KMG-III): the genomes of soil and plant-associated and newly described type strains.</title>
        <authorList>
            <person name="Whitman W."/>
        </authorList>
    </citation>
    <scope>NUCLEOTIDE SEQUENCE [LARGE SCALE GENOMIC DNA]</scope>
    <source>
        <strain evidence="1 2">VKM Ac-2527</strain>
    </source>
</reference>
<name>A0A4R6JIC7_9ACTN</name>
<proteinExistence type="predicted"/>
<evidence type="ECO:0000313" key="1">
    <source>
        <dbReference type="EMBL" id="TDO35884.1"/>
    </source>
</evidence>
<comment type="caution">
    <text evidence="1">The sequence shown here is derived from an EMBL/GenBank/DDBJ whole genome shotgun (WGS) entry which is preliminary data.</text>
</comment>
<evidence type="ECO:0000313" key="2">
    <source>
        <dbReference type="Proteomes" id="UP000295388"/>
    </source>
</evidence>
<gene>
    <name evidence="1" type="ORF">EV643_121159</name>
</gene>
<protein>
    <submittedName>
        <fullName evidence="1">Uncharacterized protein</fullName>
    </submittedName>
</protein>
<dbReference type="RefSeq" id="WP_133804336.1">
    <property type="nucleotide sequence ID" value="NZ_SNWQ01000021.1"/>
</dbReference>